<evidence type="ECO:0000256" key="1">
    <source>
        <dbReference type="SAM" id="MobiDB-lite"/>
    </source>
</evidence>
<feature type="region of interest" description="Disordered" evidence="1">
    <location>
        <begin position="99"/>
        <end position="124"/>
    </location>
</feature>
<evidence type="ECO:0000313" key="4">
    <source>
        <dbReference type="Proteomes" id="UP001209540"/>
    </source>
</evidence>
<reference evidence="3" key="2">
    <citation type="submission" date="2023-02" db="EMBL/GenBank/DDBJ databases">
        <authorList>
            <consortium name="DOE Joint Genome Institute"/>
            <person name="Mondo S.J."/>
            <person name="Chang Y."/>
            <person name="Wang Y."/>
            <person name="Ahrendt S."/>
            <person name="Andreopoulos W."/>
            <person name="Barry K."/>
            <person name="Beard J."/>
            <person name="Benny G.L."/>
            <person name="Blankenship S."/>
            <person name="Bonito G."/>
            <person name="Cuomo C."/>
            <person name="Desiro A."/>
            <person name="Gervers K.A."/>
            <person name="Hundley H."/>
            <person name="Kuo A."/>
            <person name="LaButti K."/>
            <person name="Lang B.F."/>
            <person name="Lipzen A."/>
            <person name="O'Donnell K."/>
            <person name="Pangilinan J."/>
            <person name="Reynolds N."/>
            <person name="Sandor L."/>
            <person name="Smith M.W."/>
            <person name="Tsang A."/>
            <person name="Grigoriev I.V."/>
            <person name="Stajich J.E."/>
            <person name="Spatafora J.W."/>
        </authorList>
    </citation>
    <scope>NUCLEOTIDE SEQUENCE</scope>
    <source>
        <strain evidence="3">RSA 2281</strain>
    </source>
</reference>
<feature type="region of interest" description="Disordered" evidence="1">
    <location>
        <begin position="1"/>
        <end position="39"/>
    </location>
</feature>
<dbReference type="PROSITE" id="PS50250">
    <property type="entry name" value="PCI"/>
    <property type="match status" value="1"/>
</dbReference>
<dbReference type="GO" id="GO:0005634">
    <property type="term" value="C:nucleus"/>
    <property type="evidence" value="ECO:0007669"/>
    <property type="project" value="TreeGrafter"/>
</dbReference>
<proteinExistence type="predicted"/>
<dbReference type="InterPro" id="IPR005062">
    <property type="entry name" value="SAC3/GANP/THP3_conserved"/>
</dbReference>
<comment type="caution">
    <text evidence="3">The sequence shown here is derived from an EMBL/GenBank/DDBJ whole genome shotgun (WGS) entry which is preliminary data.</text>
</comment>
<accession>A0AAD5KAH9</accession>
<dbReference type="InterPro" id="IPR000717">
    <property type="entry name" value="PCI_dom"/>
</dbReference>
<reference evidence="3" key="1">
    <citation type="journal article" date="2022" name="IScience">
        <title>Evolution of zygomycete secretomes and the origins of terrestrial fungal ecologies.</title>
        <authorList>
            <person name="Chang Y."/>
            <person name="Wang Y."/>
            <person name="Mondo S."/>
            <person name="Ahrendt S."/>
            <person name="Andreopoulos W."/>
            <person name="Barry K."/>
            <person name="Beard J."/>
            <person name="Benny G.L."/>
            <person name="Blankenship S."/>
            <person name="Bonito G."/>
            <person name="Cuomo C."/>
            <person name="Desiro A."/>
            <person name="Gervers K.A."/>
            <person name="Hundley H."/>
            <person name="Kuo A."/>
            <person name="LaButti K."/>
            <person name="Lang B.F."/>
            <person name="Lipzen A."/>
            <person name="O'Donnell K."/>
            <person name="Pangilinan J."/>
            <person name="Reynolds N."/>
            <person name="Sandor L."/>
            <person name="Smith M.E."/>
            <person name="Tsang A."/>
            <person name="Grigoriev I.V."/>
            <person name="Stajich J.E."/>
            <person name="Spatafora J.W."/>
        </authorList>
    </citation>
    <scope>NUCLEOTIDE SEQUENCE</scope>
    <source>
        <strain evidence="3">RSA 2281</strain>
    </source>
</reference>
<organism evidence="3 4">
    <name type="scientific">Phascolomyces articulosus</name>
    <dbReference type="NCBI Taxonomy" id="60185"/>
    <lineage>
        <taxon>Eukaryota</taxon>
        <taxon>Fungi</taxon>
        <taxon>Fungi incertae sedis</taxon>
        <taxon>Mucoromycota</taxon>
        <taxon>Mucoromycotina</taxon>
        <taxon>Mucoromycetes</taxon>
        <taxon>Mucorales</taxon>
        <taxon>Lichtheimiaceae</taxon>
        <taxon>Phascolomyces</taxon>
    </lineage>
</organism>
<dbReference type="Proteomes" id="UP001209540">
    <property type="component" value="Unassembled WGS sequence"/>
</dbReference>
<protein>
    <submittedName>
        <fullName evidence="3">Nuclear export factor</fullName>
    </submittedName>
</protein>
<dbReference type="AlphaFoldDB" id="A0AAD5KAH9"/>
<name>A0AAD5KAH9_9FUNG</name>
<dbReference type="PANTHER" id="PTHR12436:SF4">
    <property type="entry name" value="LEUKOCYTE RECEPTOR CLUSTER MEMBER 8"/>
    <property type="match status" value="1"/>
</dbReference>
<feature type="domain" description="PCI" evidence="2">
    <location>
        <begin position="252"/>
        <end position="418"/>
    </location>
</feature>
<evidence type="ECO:0000313" key="3">
    <source>
        <dbReference type="EMBL" id="KAI9263177.1"/>
    </source>
</evidence>
<dbReference type="Pfam" id="PF03399">
    <property type="entry name" value="SAC3_GANP"/>
    <property type="match status" value="1"/>
</dbReference>
<evidence type="ECO:0000259" key="2">
    <source>
        <dbReference type="PROSITE" id="PS50250"/>
    </source>
</evidence>
<dbReference type="EMBL" id="JAIXMP010000013">
    <property type="protein sequence ID" value="KAI9263177.1"/>
    <property type="molecule type" value="Genomic_DNA"/>
</dbReference>
<dbReference type="PANTHER" id="PTHR12436">
    <property type="entry name" value="80 KDA MCM3-ASSOCIATED PROTEIN"/>
    <property type="match status" value="1"/>
</dbReference>
<feature type="compositionally biased region" description="Polar residues" evidence="1">
    <location>
        <begin position="18"/>
        <end position="32"/>
    </location>
</feature>
<dbReference type="Gene3D" id="1.25.40.990">
    <property type="match status" value="1"/>
</dbReference>
<dbReference type="InterPro" id="IPR045107">
    <property type="entry name" value="SAC3/GANP/THP3"/>
</dbReference>
<gene>
    <name evidence="3" type="ORF">BDA99DRAFT_546995</name>
</gene>
<keyword evidence="4" id="KW-1185">Reference proteome</keyword>
<sequence>MHGTDAFSPQPPVPKPTSAGSIQQTVSQSTKPPSMESWPPSLKQYVEEVFNNCIPKRRDEAENELRKLILEKHREGTLISTDWADMDLPLACGSARFRKSSGKKQENGHGYQNSSILALSSRKRKDQTYTEEKIKRINRQRRFEVSANDRIGVTEVMQRMDLNKSIIGTANSLEKNYFRLTSAPDPSTVRPPKVLKKTLELLKTKWRDEQNYTYICDQFKSMRQDLTVQRIRDEFTVTVYEIHARIALEKGDLGEYNQCQSQLKQLYAMGIKGNVMEFTGYRILYYLHTQNWSDINSFMFELTKEQKENALVKHALHVRSALSTSNYHQFFKLYRVAPQMGGYLMDQFVERERVRSLLILCKAFRPTMQLAFIKDELAFESQHDLVEFLKSHNACILTQDKQALDTKAALKSLGESSKQFNKVDIKGQI</sequence>